<evidence type="ECO:0000259" key="2">
    <source>
        <dbReference type="Pfam" id="PF20253"/>
    </source>
</evidence>
<feature type="region of interest" description="Disordered" evidence="1">
    <location>
        <begin position="631"/>
        <end position="679"/>
    </location>
</feature>
<evidence type="ECO:0000313" key="4">
    <source>
        <dbReference type="Proteomes" id="UP001161757"/>
    </source>
</evidence>
<organism evidence="3 4">
    <name type="scientific">Exophiala dermatitidis</name>
    <name type="common">Black yeast-like fungus</name>
    <name type="synonym">Wangiella dermatitidis</name>
    <dbReference type="NCBI Taxonomy" id="5970"/>
    <lineage>
        <taxon>Eukaryota</taxon>
        <taxon>Fungi</taxon>
        <taxon>Dikarya</taxon>
        <taxon>Ascomycota</taxon>
        <taxon>Pezizomycotina</taxon>
        <taxon>Eurotiomycetes</taxon>
        <taxon>Chaetothyriomycetidae</taxon>
        <taxon>Chaetothyriales</taxon>
        <taxon>Herpotrichiellaceae</taxon>
        <taxon>Exophiala</taxon>
    </lineage>
</organism>
<dbReference type="PANTHER" id="PTHR38795">
    <property type="entry name" value="DUF6604 DOMAIN-CONTAINING PROTEIN"/>
    <property type="match status" value="1"/>
</dbReference>
<dbReference type="PANTHER" id="PTHR38795:SF1">
    <property type="entry name" value="DUF6604 DOMAIN-CONTAINING PROTEIN"/>
    <property type="match status" value="1"/>
</dbReference>
<dbReference type="AlphaFoldDB" id="A0AAN6ESM6"/>
<reference evidence="3" key="1">
    <citation type="submission" date="2023-01" db="EMBL/GenBank/DDBJ databases">
        <title>Exophiala dermititidis isolated from Cystic Fibrosis Patient.</title>
        <authorList>
            <person name="Kurbessoian T."/>
            <person name="Crocker A."/>
            <person name="Murante D."/>
            <person name="Hogan D.A."/>
            <person name="Stajich J.E."/>
        </authorList>
    </citation>
    <scope>NUCLEOTIDE SEQUENCE</scope>
    <source>
        <strain evidence="3">Ex8</strain>
    </source>
</reference>
<name>A0AAN6ESM6_EXODE</name>
<feature type="domain" description="DUF6604" evidence="2">
    <location>
        <begin position="24"/>
        <end position="256"/>
    </location>
</feature>
<gene>
    <name evidence="3" type="ORF">HRR80_004953</name>
</gene>
<evidence type="ECO:0000313" key="3">
    <source>
        <dbReference type="EMBL" id="KAJ8990890.1"/>
    </source>
</evidence>
<evidence type="ECO:0000256" key="1">
    <source>
        <dbReference type="SAM" id="MobiDB-lite"/>
    </source>
</evidence>
<dbReference type="Proteomes" id="UP001161757">
    <property type="component" value="Unassembled WGS sequence"/>
</dbReference>
<dbReference type="Pfam" id="PF20253">
    <property type="entry name" value="DUF6604"/>
    <property type="match status" value="1"/>
</dbReference>
<dbReference type="InterPro" id="IPR046539">
    <property type="entry name" value="DUF6604"/>
</dbReference>
<dbReference type="EMBL" id="JAJGCB010000009">
    <property type="protein sequence ID" value="KAJ8990890.1"/>
    <property type="molecule type" value="Genomic_DNA"/>
</dbReference>
<feature type="compositionally biased region" description="Polar residues" evidence="1">
    <location>
        <begin position="631"/>
        <end position="641"/>
    </location>
</feature>
<proteinExistence type="predicted"/>
<feature type="compositionally biased region" description="Low complexity" evidence="1">
    <location>
        <begin position="651"/>
        <end position="679"/>
    </location>
</feature>
<protein>
    <recommendedName>
        <fullName evidence="2">DUF6604 domain-containing protein</fullName>
    </recommendedName>
</protein>
<comment type="caution">
    <text evidence="3">The sequence shown here is derived from an EMBL/GenBank/DDBJ whole genome shotgun (WGS) entry which is preliminary data.</text>
</comment>
<sequence>MLLNPSHKITFSGLPPDVLDPYVRYKKGTRALVAWFIQYSPSPNRKVKSLPIKELESLAQAASTKLRSLPDIVHFYFRETIAARKKLSKYFRGNVDECAEDVDTINHEHFTTSLAQIYNNLCACCEQTNSRAQKQQTKNNLAQRTNALVNHYNGLSVEDVDDDDETEEPLPALSSCPECTVSASPSCDDESAEVHFSDDGLGIMMEVAAAVERIKDITSSVERCWDLAGKNQLSFPVAAFITNVAFASIRQVGIELLQHDENMTVSGLHRTFCSFNRSGRDTSSGPNGDETESANHELLDQLQNMEQALFYYRDGHRSLTIQSCPTCVQKPADYLQLPTGEDCSGKHRLAEAILDNIYHLIASKEVPTSIVRNSSPTYADAGYLITRPDEQTQSWSAVFGLHLLTSGYKSYLQSVESASAISKCRLTSLRLAQQASSQIATLLKDKTCWPCRCTQTLAYHLQNLEFDLRAYAKHRCWDLYFQSPWVAGNHVLEMLDLCHYYGMRVFNYRHYVGAVLHSYNVLQQLGGLEEIPILESLCTQFSGMFFPGGTRPKASFRACWGRYVGARLKFKKGHKRNDRDSWCMAIPAHAARRAAGLGAKSEHDELRSDCLLFKIKQQDYYLSDDQWDNVNNSSSSSTQPTIKDGGRKESAASSRRSSSLSTSTVSSTFSRSSSASSNTSFGSMCGSSGNGSSMTPLLALAQTLQRTCDQSDSALLPTPRLNLFAVFEYCVRVVSRLSDATHTGKEERGMNCICFASSILTAADRICDSRRLGRIETWKKDERECVNLTKSAIHDVFTNVKAEDLLWNI</sequence>
<accession>A0AAN6ESM6</accession>